<dbReference type="RefSeq" id="WP_071898578.1">
    <property type="nucleotide sequence ID" value="NZ_MPIN01000003.1"/>
</dbReference>
<dbReference type="Proteomes" id="UP000182229">
    <property type="component" value="Unassembled WGS sequence"/>
</dbReference>
<dbReference type="SUPFAM" id="SSF53067">
    <property type="entry name" value="Actin-like ATPase domain"/>
    <property type="match status" value="2"/>
</dbReference>
<dbReference type="GO" id="GO:0016787">
    <property type="term" value="F:hydrolase activity"/>
    <property type="evidence" value="ECO:0007669"/>
    <property type="project" value="InterPro"/>
</dbReference>
<sequence length="528" mass="55643">MRRVGIDVGGTHTDAVLMQEGKLLAWSKVVTTPEVLEGIRTALRQVARQAGGGQVGLIAIGTTQLINALVERRRLAKVAAVRLGLPSTRSLPPFVDWPEDLLECVRLRVDMVEGGHEFDGREISPLDEAALRRLGGELRDEASSPDGEGLALAISAPFCLVDPSHEERAASILQRLLPRASITPSHIFGRMGLLERENAALLNAALTPLARSLLTGLERAVAEAGLHGPLFLTQNDATLMDLERASRFPVLTLSSGPTNSMRGAAWLTGLKDALVIDIGGTTTDVGLLQGGIPRESGTVIRLGGVRTHFRLPEVLSIGLGGGSVVTEEGGRVDVGPRSVGHRLEREALLFGGRTLTASDVAVALGRAAFGELARVAHLDAELLRRADATFHARLEDAIDRVKLARGDVPAVVVGGGSVLVGESLRGVHPLLRPEHAQIANAIGAAMAQVGGEVDQIFELSRLSRDEALHQARSTAIAHAVAAGAAPEGVEVVELEELPLAYLRGNAMRIRAKAVGELSRTGGEAHVAG</sequence>
<dbReference type="AlphaFoldDB" id="A0A1L9BCH9"/>
<accession>A0A1L9BCH9</accession>
<dbReference type="Pfam" id="PF05378">
    <property type="entry name" value="Hydant_A_N"/>
    <property type="match status" value="1"/>
</dbReference>
<dbReference type="InterPro" id="IPR043129">
    <property type="entry name" value="ATPase_NBD"/>
</dbReference>
<dbReference type="Gene3D" id="3.30.420.40">
    <property type="match status" value="1"/>
</dbReference>
<reference evidence="4" key="1">
    <citation type="submission" date="2016-11" db="EMBL/GenBank/DDBJ databases">
        <authorList>
            <person name="Shukria A."/>
            <person name="Stevens D.C."/>
        </authorList>
    </citation>
    <scope>NUCLEOTIDE SEQUENCE [LARGE SCALE GENOMIC DNA]</scope>
    <source>
        <strain evidence="4">Cbfe23</strain>
    </source>
</reference>
<dbReference type="InterPro" id="IPR002821">
    <property type="entry name" value="Hydantoinase_A"/>
</dbReference>
<protein>
    <submittedName>
        <fullName evidence="3">Hydantoinase subunit beta</fullName>
    </submittedName>
</protein>
<dbReference type="STRING" id="83449.BON30_12750"/>
<organism evidence="3 4">
    <name type="scientific">Cystobacter ferrugineus</name>
    <dbReference type="NCBI Taxonomy" id="83449"/>
    <lineage>
        <taxon>Bacteria</taxon>
        <taxon>Pseudomonadati</taxon>
        <taxon>Myxococcota</taxon>
        <taxon>Myxococcia</taxon>
        <taxon>Myxococcales</taxon>
        <taxon>Cystobacterineae</taxon>
        <taxon>Archangiaceae</taxon>
        <taxon>Cystobacter</taxon>
    </lineage>
</organism>
<feature type="domain" description="Hydantoinase/oxoprolinase N-terminal" evidence="2">
    <location>
        <begin position="3"/>
        <end position="176"/>
    </location>
</feature>
<feature type="domain" description="Hydantoinase A/oxoprolinase" evidence="1">
    <location>
        <begin position="196"/>
        <end position="391"/>
    </location>
</feature>
<keyword evidence="4" id="KW-1185">Reference proteome</keyword>
<gene>
    <name evidence="3" type="ORF">BON30_12750</name>
</gene>
<dbReference type="Pfam" id="PF01968">
    <property type="entry name" value="Hydantoinase_A"/>
    <property type="match status" value="1"/>
</dbReference>
<dbReference type="PANTHER" id="PTHR11365:SF10">
    <property type="entry name" value="HYDANTOINASE_OXOPROLINASE"/>
    <property type="match status" value="1"/>
</dbReference>
<reference evidence="3 4" key="2">
    <citation type="submission" date="2016-12" db="EMBL/GenBank/DDBJ databases">
        <title>Draft Genome Sequence of Cystobacter ferrugineus Strain Cbfe23.</title>
        <authorList>
            <person name="Akbar S."/>
            <person name="Dowd S.E."/>
            <person name="Stevens D.C."/>
        </authorList>
    </citation>
    <scope>NUCLEOTIDE SEQUENCE [LARGE SCALE GENOMIC DNA]</scope>
    <source>
        <strain evidence="3 4">Cbfe23</strain>
    </source>
</reference>
<proteinExistence type="predicted"/>
<dbReference type="EMBL" id="MPIN01000003">
    <property type="protein sequence ID" value="OJH39946.1"/>
    <property type="molecule type" value="Genomic_DNA"/>
</dbReference>
<evidence type="ECO:0000313" key="4">
    <source>
        <dbReference type="Proteomes" id="UP000182229"/>
    </source>
</evidence>
<dbReference type="PANTHER" id="PTHR11365">
    <property type="entry name" value="5-OXOPROLINASE RELATED"/>
    <property type="match status" value="1"/>
</dbReference>
<evidence type="ECO:0000259" key="1">
    <source>
        <dbReference type="Pfam" id="PF01968"/>
    </source>
</evidence>
<dbReference type="InterPro" id="IPR008040">
    <property type="entry name" value="Hydant_A_N"/>
</dbReference>
<evidence type="ECO:0000313" key="3">
    <source>
        <dbReference type="EMBL" id="OJH39946.1"/>
    </source>
</evidence>
<comment type="caution">
    <text evidence="3">The sequence shown here is derived from an EMBL/GenBank/DDBJ whole genome shotgun (WGS) entry which is preliminary data.</text>
</comment>
<name>A0A1L9BCH9_9BACT</name>
<evidence type="ECO:0000259" key="2">
    <source>
        <dbReference type="Pfam" id="PF05378"/>
    </source>
</evidence>
<dbReference type="OrthoDB" id="9814788at2"/>
<dbReference type="InterPro" id="IPR045079">
    <property type="entry name" value="Oxoprolinase-like"/>
</dbReference>